<keyword evidence="4" id="KW-0813">Transport</keyword>
<comment type="function">
    <text evidence="14">Carrier of the growing fatty acid chain in fatty acid biosynthesis.</text>
</comment>
<accession>A0A642V2V8</accession>
<evidence type="ECO:0000259" key="15">
    <source>
        <dbReference type="PROSITE" id="PS50075"/>
    </source>
</evidence>
<evidence type="ECO:0000256" key="7">
    <source>
        <dbReference type="ARBA" id="ARBA00022553"/>
    </source>
</evidence>
<sequence>MWRQVSRVALRANLASRAAQRPFLVSRPAMTNFIKMYSTHPSGLNRDDVEKRIINVFKSFDKITPTANFATDLGLDSLDTVEVIVAVEEEFGIEIPDNESDEIKSIDNAVEYILAQSEGKFPPSAV</sequence>
<dbReference type="Proteomes" id="UP000761534">
    <property type="component" value="Unassembled WGS sequence"/>
</dbReference>
<dbReference type="PANTHER" id="PTHR20863:SF28">
    <property type="entry name" value="ACYL CARRIER PROTEIN, MITOCHONDRIAL"/>
    <property type="match status" value="1"/>
</dbReference>
<comment type="subcellular location">
    <subcellularLocation>
        <location evidence="1">Mitochondrion</location>
    </subcellularLocation>
</comment>
<dbReference type="PROSITE" id="PS00012">
    <property type="entry name" value="PHOSPHOPANTETHEINE"/>
    <property type="match status" value="1"/>
</dbReference>
<dbReference type="InterPro" id="IPR036736">
    <property type="entry name" value="ACP-like_sf"/>
</dbReference>
<name>A0A642V2V8_9ASCO</name>
<dbReference type="HAMAP" id="MF_01217">
    <property type="entry name" value="Acyl_carrier"/>
    <property type="match status" value="1"/>
</dbReference>
<keyword evidence="11" id="KW-0443">Lipid metabolism</keyword>
<evidence type="ECO:0000256" key="10">
    <source>
        <dbReference type="ARBA" id="ARBA00022982"/>
    </source>
</evidence>
<dbReference type="InterPro" id="IPR003231">
    <property type="entry name" value="ACP"/>
</dbReference>
<keyword evidence="7" id="KW-0597">Phosphoprotein</keyword>
<feature type="domain" description="Carrier" evidence="15">
    <location>
        <begin position="40"/>
        <end position="117"/>
    </location>
</feature>
<dbReference type="Gene3D" id="1.10.1200.10">
    <property type="entry name" value="ACP-like"/>
    <property type="match status" value="1"/>
</dbReference>
<dbReference type="PANTHER" id="PTHR20863">
    <property type="entry name" value="ACYL CARRIER PROTEIN"/>
    <property type="match status" value="1"/>
</dbReference>
<evidence type="ECO:0000256" key="5">
    <source>
        <dbReference type="ARBA" id="ARBA00022450"/>
    </source>
</evidence>
<keyword evidence="5 14" id="KW-0596">Phosphopantetheine</keyword>
<dbReference type="EMBL" id="SWFS01000321">
    <property type="protein sequence ID" value="KAA8910150.1"/>
    <property type="molecule type" value="Genomic_DNA"/>
</dbReference>
<gene>
    <name evidence="16" type="ORF">TRICI_004251</name>
</gene>
<keyword evidence="8" id="KW-0276">Fatty acid metabolism</keyword>
<evidence type="ECO:0000256" key="2">
    <source>
        <dbReference type="ARBA" id="ARBA00005194"/>
    </source>
</evidence>
<dbReference type="Pfam" id="PF00550">
    <property type="entry name" value="PP-binding"/>
    <property type="match status" value="1"/>
</dbReference>
<evidence type="ECO:0000256" key="13">
    <source>
        <dbReference type="ARBA" id="ARBA00023160"/>
    </source>
</evidence>
<dbReference type="GO" id="GO:0099128">
    <property type="term" value="C:mitochondrial [2Fe-2S] assembly complex"/>
    <property type="evidence" value="ECO:0007669"/>
    <property type="project" value="UniProtKB-ARBA"/>
</dbReference>
<evidence type="ECO:0000313" key="16">
    <source>
        <dbReference type="EMBL" id="KAA8910150.1"/>
    </source>
</evidence>
<evidence type="ECO:0000256" key="8">
    <source>
        <dbReference type="ARBA" id="ARBA00022832"/>
    </source>
</evidence>
<dbReference type="VEuPathDB" id="FungiDB:TRICI_004251"/>
<comment type="caution">
    <text evidence="16">The sequence shown here is derived from an EMBL/GenBank/DDBJ whole genome shotgun (WGS) entry which is preliminary data.</text>
</comment>
<keyword evidence="6 14" id="KW-0444">Lipid biosynthesis</keyword>
<evidence type="ECO:0000313" key="17">
    <source>
        <dbReference type="Proteomes" id="UP000761534"/>
    </source>
</evidence>
<organism evidence="16 17">
    <name type="scientific">Trichomonascus ciferrii</name>
    <dbReference type="NCBI Taxonomy" id="44093"/>
    <lineage>
        <taxon>Eukaryota</taxon>
        <taxon>Fungi</taxon>
        <taxon>Dikarya</taxon>
        <taxon>Ascomycota</taxon>
        <taxon>Saccharomycotina</taxon>
        <taxon>Dipodascomycetes</taxon>
        <taxon>Dipodascales</taxon>
        <taxon>Trichomonascaceae</taxon>
        <taxon>Trichomonascus</taxon>
        <taxon>Trichomonascus ciferrii complex</taxon>
    </lineage>
</organism>
<protein>
    <recommendedName>
        <fullName evidence="14">Acyl carrier protein</fullName>
    </recommendedName>
</protein>
<evidence type="ECO:0000256" key="14">
    <source>
        <dbReference type="RuleBase" id="RU000722"/>
    </source>
</evidence>
<keyword evidence="9" id="KW-0809">Transit peptide</keyword>
<evidence type="ECO:0000256" key="6">
    <source>
        <dbReference type="ARBA" id="ARBA00022516"/>
    </source>
</evidence>
<dbReference type="NCBIfam" id="TIGR00517">
    <property type="entry name" value="acyl_carrier"/>
    <property type="match status" value="1"/>
</dbReference>
<evidence type="ECO:0000256" key="3">
    <source>
        <dbReference type="ARBA" id="ARBA00010930"/>
    </source>
</evidence>
<comment type="similarity">
    <text evidence="3">Belongs to the acyl carrier protein (ACP) family.</text>
</comment>
<keyword evidence="12" id="KW-0496">Mitochondrion</keyword>
<dbReference type="InterPro" id="IPR006162">
    <property type="entry name" value="Ppantetheine_attach_site"/>
</dbReference>
<evidence type="ECO:0000256" key="11">
    <source>
        <dbReference type="ARBA" id="ARBA00023098"/>
    </source>
</evidence>
<dbReference type="PROSITE" id="PS50075">
    <property type="entry name" value="CARRIER"/>
    <property type="match status" value="1"/>
</dbReference>
<dbReference type="AlphaFoldDB" id="A0A642V2V8"/>
<dbReference type="GO" id="GO:0000036">
    <property type="term" value="F:acyl carrier activity"/>
    <property type="evidence" value="ECO:0007669"/>
    <property type="project" value="TreeGrafter"/>
</dbReference>
<dbReference type="SUPFAM" id="SSF47336">
    <property type="entry name" value="ACP-like"/>
    <property type="match status" value="1"/>
</dbReference>
<dbReference type="FunFam" id="1.10.1200.10:FF:000003">
    <property type="entry name" value="Acyl carrier protein"/>
    <property type="match status" value="1"/>
</dbReference>
<reference evidence="16" key="1">
    <citation type="journal article" date="2019" name="G3 (Bethesda)">
        <title>Genome Assemblies of Two Rare Opportunistic Yeast Pathogens: Diutina rugosa (syn. Candida rugosa) and Trichomonascus ciferrii (syn. Candida ciferrii).</title>
        <authorList>
            <person name="Mixao V."/>
            <person name="Saus E."/>
            <person name="Hansen A.P."/>
            <person name="Lass-Florl C."/>
            <person name="Gabaldon T."/>
        </authorList>
    </citation>
    <scope>NUCLEOTIDE SEQUENCE</scope>
    <source>
        <strain evidence="16">CBS 4856</strain>
    </source>
</reference>
<evidence type="ECO:0000256" key="12">
    <source>
        <dbReference type="ARBA" id="ARBA00023128"/>
    </source>
</evidence>
<comment type="pathway">
    <text evidence="2">Lipid metabolism; fatty acid biosynthesis.</text>
</comment>
<evidence type="ECO:0000256" key="1">
    <source>
        <dbReference type="ARBA" id="ARBA00004173"/>
    </source>
</evidence>
<keyword evidence="13 14" id="KW-0275">Fatty acid biosynthesis</keyword>
<dbReference type="GO" id="GO:0000035">
    <property type="term" value="F:acyl binding"/>
    <property type="evidence" value="ECO:0007669"/>
    <property type="project" value="TreeGrafter"/>
</dbReference>
<evidence type="ECO:0000256" key="4">
    <source>
        <dbReference type="ARBA" id="ARBA00022448"/>
    </source>
</evidence>
<dbReference type="OrthoDB" id="448946at2759"/>
<dbReference type="InterPro" id="IPR009081">
    <property type="entry name" value="PP-bd_ACP"/>
</dbReference>
<proteinExistence type="inferred from homology"/>
<keyword evidence="17" id="KW-1185">Reference proteome</keyword>
<evidence type="ECO:0000256" key="9">
    <source>
        <dbReference type="ARBA" id="ARBA00022946"/>
    </source>
</evidence>
<keyword evidence="10" id="KW-0249">Electron transport</keyword>